<dbReference type="GO" id="GO:0016887">
    <property type="term" value="F:ATP hydrolysis activity"/>
    <property type="evidence" value="ECO:0007669"/>
    <property type="project" value="InterPro"/>
</dbReference>
<evidence type="ECO:0000256" key="5">
    <source>
        <dbReference type="ARBA" id="ARBA00022792"/>
    </source>
</evidence>
<keyword evidence="9" id="KW-0496">Mitochondrion</keyword>
<evidence type="ECO:0000256" key="12">
    <source>
        <dbReference type="RuleBase" id="RU003651"/>
    </source>
</evidence>
<dbReference type="GO" id="GO:0005524">
    <property type="term" value="F:ATP binding"/>
    <property type="evidence" value="ECO:0007669"/>
    <property type="project" value="UniProtKB-KW"/>
</dbReference>
<keyword evidence="10" id="KW-0472">Membrane</keyword>
<dbReference type="AlphaFoldDB" id="A0A553I011"/>
<dbReference type="InterPro" id="IPR050747">
    <property type="entry name" value="Mitochondrial_chaperone_BCS1"/>
</dbReference>
<keyword evidence="7 12" id="KW-0067">ATP-binding</keyword>
<feature type="domain" description="AAA+ ATPase" evidence="14">
    <location>
        <begin position="282"/>
        <end position="419"/>
    </location>
</feature>
<dbReference type="Proteomes" id="UP000319160">
    <property type="component" value="Unassembled WGS sequence"/>
</dbReference>
<evidence type="ECO:0000256" key="13">
    <source>
        <dbReference type="SAM" id="MobiDB-lite"/>
    </source>
</evidence>
<keyword evidence="5" id="KW-0999">Mitochondrion inner membrane</keyword>
<feature type="region of interest" description="Disordered" evidence="13">
    <location>
        <begin position="346"/>
        <end position="365"/>
    </location>
</feature>
<dbReference type="InterPro" id="IPR014851">
    <property type="entry name" value="BCS1_N"/>
</dbReference>
<feature type="region of interest" description="Disordered" evidence="13">
    <location>
        <begin position="114"/>
        <end position="138"/>
    </location>
</feature>
<feature type="compositionally biased region" description="Basic and acidic residues" evidence="13">
    <location>
        <begin position="538"/>
        <end position="549"/>
    </location>
</feature>
<keyword evidence="6" id="KW-0378">Hydrolase</keyword>
<dbReference type="SMART" id="SM00382">
    <property type="entry name" value="AAA"/>
    <property type="match status" value="1"/>
</dbReference>
<dbReference type="Pfam" id="PF08740">
    <property type="entry name" value="BCS1_N"/>
    <property type="match status" value="1"/>
</dbReference>
<dbReference type="InterPro" id="IPR003959">
    <property type="entry name" value="ATPase_AAA_core"/>
</dbReference>
<dbReference type="InterPro" id="IPR003960">
    <property type="entry name" value="ATPase_AAA_CS"/>
</dbReference>
<dbReference type="Pfam" id="PF00004">
    <property type="entry name" value="AAA"/>
    <property type="match status" value="1"/>
</dbReference>
<dbReference type="EMBL" id="VFLP01000028">
    <property type="protein sequence ID" value="TRX93538.1"/>
    <property type="molecule type" value="Genomic_DNA"/>
</dbReference>
<dbReference type="PROSITE" id="PS00674">
    <property type="entry name" value="AAA"/>
    <property type="match status" value="1"/>
</dbReference>
<evidence type="ECO:0000256" key="1">
    <source>
        <dbReference type="ARBA" id="ARBA00004434"/>
    </source>
</evidence>
<evidence type="ECO:0000256" key="10">
    <source>
        <dbReference type="ARBA" id="ARBA00023136"/>
    </source>
</evidence>
<comment type="similarity">
    <text evidence="2">Belongs to the AAA ATPase family. BCS1 subfamily.</text>
</comment>
<evidence type="ECO:0000256" key="11">
    <source>
        <dbReference type="ARBA" id="ARBA00048778"/>
    </source>
</evidence>
<name>A0A553I011_9PEZI</name>
<protein>
    <recommendedName>
        <fullName evidence="18">AAA+ ATPase domain-containing protein</fullName>
    </recommendedName>
</protein>
<dbReference type="SMART" id="SM01024">
    <property type="entry name" value="BCS1_N"/>
    <property type="match status" value="1"/>
</dbReference>
<keyword evidence="4 12" id="KW-0547">Nucleotide-binding</keyword>
<evidence type="ECO:0008006" key="18">
    <source>
        <dbReference type="Google" id="ProtNLM"/>
    </source>
</evidence>
<dbReference type="STRING" id="2512241.A0A553I011"/>
<dbReference type="Gene3D" id="3.40.50.300">
    <property type="entry name" value="P-loop containing nucleotide triphosphate hydrolases"/>
    <property type="match status" value="1"/>
</dbReference>
<dbReference type="PANTHER" id="PTHR23070">
    <property type="entry name" value="BCS1 AAA-TYPE ATPASE"/>
    <property type="match status" value="1"/>
</dbReference>
<evidence type="ECO:0000256" key="7">
    <source>
        <dbReference type="ARBA" id="ARBA00022840"/>
    </source>
</evidence>
<feature type="region of interest" description="Disordered" evidence="13">
    <location>
        <begin position="531"/>
        <end position="568"/>
    </location>
</feature>
<dbReference type="InterPro" id="IPR057495">
    <property type="entry name" value="AAA_lid_BCS1"/>
</dbReference>
<dbReference type="InterPro" id="IPR027417">
    <property type="entry name" value="P-loop_NTPase"/>
</dbReference>
<comment type="caution">
    <text evidence="16">The sequence shown here is derived from an EMBL/GenBank/DDBJ whole genome shotgun (WGS) entry which is preliminary data.</text>
</comment>
<keyword evidence="17" id="KW-1185">Reference proteome</keyword>
<evidence type="ECO:0000256" key="3">
    <source>
        <dbReference type="ARBA" id="ARBA00022692"/>
    </source>
</evidence>
<sequence length="617" mass="69715">MPQPFHVSGAAARPLLHTDRAGINLIRTIFYDAFSLIDSTGAERVLTRWNLVSTVFPHLLDLFWSLRHYTRIFFTSAVTIKAGDELYFQVFNWLVERESRRYFIKEYSAHTLSDARSKSHDPRRRRGPTQREPKSEASQIKFTPAFKTTWFFYGWNLFAILRNDKHSARKDAPGEIPSFDFFGPMHAPKARDSVTITCLGWSIAPIRALLETCREMAEAQKQTSVTILSSREGHWSVSAVKPVRPLDTVYLNDDVKKNLMSDLEKYLDPKRRQFYSDNGIPYRRGYLLHGPPGCGKSSLSLALAGYFGLDLYIVNFGSIHASLFAMLPARCFVLLEDIDAVGFRQKDDEDEDENENNKPRFPGRSRQKCSFSGLLNVLDGIASQEGRVVIMTSNFPDKLDEALVRPGRIDVKVYMGYMTRQGAEQIFLRMMKTGRLDMASGEFSENDNPEHTKARKRTVIAEDGQQVDEHQTDEELQLLAEKFSKLVPEETFTPAQLQGYLLRYLHSATTAVDKIAEWAVAEQRRVEDAAQRKKKKAKNAEKRKAEVMAKGEATSEDAGRASRLGSSPIYLPAPVSGSSIMAAMAKMTLEGESSPDSSEIDRIFGMGDESNTPESRE</sequence>
<reference evidence="17" key="1">
    <citation type="submission" date="2019-06" db="EMBL/GenBank/DDBJ databases">
        <title>Draft genome sequence of the griseofulvin-producing fungus Xylaria cubensis strain G536.</title>
        <authorList>
            <person name="Mead M.E."/>
            <person name="Raja H.A."/>
            <person name="Steenwyk J.L."/>
            <person name="Knowles S.L."/>
            <person name="Oberlies N.H."/>
            <person name="Rokas A."/>
        </authorList>
    </citation>
    <scope>NUCLEOTIDE SEQUENCE [LARGE SCALE GENOMIC DNA]</scope>
    <source>
        <strain evidence="17">G536</strain>
    </source>
</reference>
<evidence type="ECO:0000256" key="8">
    <source>
        <dbReference type="ARBA" id="ARBA00022989"/>
    </source>
</evidence>
<keyword evidence="8" id="KW-1133">Transmembrane helix</keyword>
<dbReference type="OrthoDB" id="10251412at2759"/>
<comment type="catalytic activity">
    <reaction evidence="11">
        <text>ATP + H2O = ADP + phosphate + H(+)</text>
        <dbReference type="Rhea" id="RHEA:13065"/>
        <dbReference type="ChEBI" id="CHEBI:15377"/>
        <dbReference type="ChEBI" id="CHEBI:15378"/>
        <dbReference type="ChEBI" id="CHEBI:30616"/>
        <dbReference type="ChEBI" id="CHEBI:43474"/>
        <dbReference type="ChEBI" id="CHEBI:456216"/>
    </reaction>
    <physiologicalReaction direction="left-to-right" evidence="11">
        <dbReference type="Rhea" id="RHEA:13066"/>
    </physiologicalReaction>
</comment>
<dbReference type="SUPFAM" id="SSF52540">
    <property type="entry name" value="P-loop containing nucleoside triphosphate hydrolases"/>
    <property type="match status" value="1"/>
</dbReference>
<dbReference type="InterPro" id="IPR003593">
    <property type="entry name" value="AAA+_ATPase"/>
</dbReference>
<feature type="region of interest" description="Disordered" evidence="13">
    <location>
        <begin position="587"/>
        <end position="617"/>
    </location>
</feature>
<evidence type="ECO:0000259" key="15">
    <source>
        <dbReference type="SMART" id="SM01024"/>
    </source>
</evidence>
<dbReference type="GO" id="GO:0005743">
    <property type="term" value="C:mitochondrial inner membrane"/>
    <property type="evidence" value="ECO:0007669"/>
    <property type="project" value="UniProtKB-SubCell"/>
</dbReference>
<proteinExistence type="inferred from homology"/>
<evidence type="ECO:0000256" key="4">
    <source>
        <dbReference type="ARBA" id="ARBA00022741"/>
    </source>
</evidence>
<dbReference type="Pfam" id="PF25426">
    <property type="entry name" value="AAA_lid_BCS1"/>
    <property type="match status" value="1"/>
</dbReference>
<evidence type="ECO:0000256" key="6">
    <source>
        <dbReference type="ARBA" id="ARBA00022801"/>
    </source>
</evidence>
<evidence type="ECO:0000313" key="16">
    <source>
        <dbReference type="EMBL" id="TRX93538.1"/>
    </source>
</evidence>
<accession>A0A553I011</accession>
<organism evidence="16 17">
    <name type="scientific">Xylaria flabelliformis</name>
    <dbReference type="NCBI Taxonomy" id="2512241"/>
    <lineage>
        <taxon>Eukaryota</taxon>
        <taxon>Fungi</taxon>
        <taxon>Dikarya</taxon>
        <taxon>Ascomycota</taxon>
        <taxon>Pezizomycotina</taxon>
        <taxon>Sordariomycetes</taxon>
        <taxon>Xylariomycetidae</taxon>
        <taxon>Xylariales</taxon>
        <taxon>Xylariaceae</taxon>
        <taxon>Xylaria</taxon>
    </lineage>
</organism>
<evidence type="ECO:0000256" key="9">
    <source>
        <dbReference type="ARBA" id="ARBA00023128"/>
    </source>
</evidence>
<comment type="subcellular location">
    <subcellularLocation>
        <location evidence="1">Mitochondrion inner membrane</location>
        <topology evidence="1">Single-pass membrane protein</topology>
    </subcellularLocation>
</comment>
<gene>
    <name evidence="16" type="ORF">FHL15_005510</name>
</gene>
<evidence type="ECO:0000259" key="14">
    <source>
        <dbReference type="SMART" id="SM00382"/>
    </source>
</evidence>
<evidence type="ECO:0000313" key="17">
    <source>
        <dbReference type="Proteomes" id="UP000319160"/>
    </source>
</evidence>
<feature type="domain" description="BCS1 N-terminal" evidence="15">
    <location>
        <begin position="44"/>
        <end position="249"/>
    </location>
</feature>
<evidence type="ECO:0000256" key="2">
    <source>
        <dbReference type="ARBA" id="ARBA00007448"/>
    </source>
</evidence>
<keyword evidence="3" id="KW-0812">Transmembrane</keyword>